<comment type="similarity">
    <text evidence="2">Belongs to the Bocaparvovirus Non-structural protein NP-1 family.</text>
</comment>
<dbReference type="GO" id="GO:0042025">
    <property type="term" value="C:host cell nucleus"/>
    <property type="evidence" value="ECO:0007669"/>
    <property type="project" value="UniProtKB-SubCell"/>
</dbReference>
<evidence type="ECO:0000256" key="6">
    <source>
        <dbReference type="ARBA" id="ARBA00023159"/>
    </source>
</evidence>
<reference evidence="10 11" key="1">
    <citation type="journal article" date="2017" name="J. Gen. Virol.">
        <title>Two novel dromedary camel bocaparvoviruses from dromedaries in the Middle East with unique genomic features.</title>
        <authorList>
            <person name="Woo P.C.Y."/>
            <person name="Lau S.K.P."/>
            <person name="Tsoi H.W."/>
            <person name="Patteril N.G."/>
            <person name="Yeung H.C."/>
            <person name="Joseph S."/>
            <person name="Wong E.Y.M."/>
            <person name="Muhammed R."/>
            <person name="Chow F.W.N."/>
            <person name="Wernery U."/>
            <person name="Yuen K.Y."/>
        </authorList>
    </citation>
    <scope>NUCLEOTIDE SEQUENCE [LARGE SCALE GENOMIC DNA]</scope>
    <source>
        <strain evidence="10">197C-F</strain>
    </source>
</reference>
<dbReference type="Proteomes" id="UP000500703">
    <property type="component" value="Segment"/>
</dbReference>
<comment type="subcellular location">
    <subcellularLocation>
        <location evidence="1">Host nucleus</location>
    </subcellularLocation>
</comment>
<feature type="compositionally biased region" description="Polar residues" evidence="9">
    <location>
        <begin position="67"/>
        <end position="77"/>
    </location>
</feature>
<keyword evidence="7" id="KW-0804">Transcription</keyword>
<keyword evidence="11" id="KW-1185">Reference proteome</keyword>
<evidence type="ECO:0000313" key="11">
    <source>
        <dbReference type="Proteomes" id="UP000500703"/>
    </source>
</evidence>
<dbReference type="EMBL" id="KY640430">
    <property type="protein sequence ID" value="ASC49335.1"/>
    <property type="molecule type" value="Genomic_DNA"/>
</dbReference>
<keyword evidence="6" id="KW-0010">Activator</keyword>
<keyword evidence="4" id="KW-1048">Host nucleus</keyword>
<evidence type="ECO:0000256" key="9">
    <source>
        <dbReference type="SAM" id="MobiDB-lite"/>
    </source>
</evidence>
<protein>
    <recommendedName>
        <fullName evidence="3">Non-structural protein NP-1</fullName>
    </recommendedName>
</protein>
<dbReference type="Pfam" id="PF11733">
    <property type="entry name" value="NP1-WLL"/>
    <property type="match status" value="1"/>
</dbReference>
<dbReference type="RefSeq" id="YP_010796360.1">
    <property type="nucleotide sequence ID" value="NC_075998.1"/>
</dbReference>
<feature type="compositionally biased region" description="Polar residues" evidence="9">
    <location>
        <begin position="45"/>
        <end position="56"/>
    </location>
</feature>
<evidence type="ECO:0000256" key="3">
    <source>
        <dbReference type="ARBA" id="ARBA00020315"/>
    </source>
</evidence>
<evidence type="ECO:0000256" key="7">
    <source>
        <dbReference type="ARBA" id="ARBA00023163"/>
    </source>
</evidence>
<dbReference type="KEGG" id="vg:80533823"/>
<keyword evidence="5" id="KW-0805">Transcription regulation</keyword>
<sequence>MNRNSWKKSSRSPVRRKTEERPKPYGRPNSPWWRKSSPVDHKQYGNPSTSSSTRYSTKGREGDREISTSGSPVTSSQRSRRKAKTTPAFVFSEHRAQTSCELGFCGFYWHSTRLAKLGTNAIFDWGKKQFQSAAVDGKIGWDNLREILFGYKRLLDQPYRNMMWHFRMGERCEKCEYWDEVYQKHLAHVDSNCDSPMDTSSPTDKNTELTDQEMLEAVDASS</sequence>
<accession>A0A1Z3FW08</accession>
<evidence type="ECO:0000313" key="10">
    <source>
        <dbReference type="EMBL" id="ASC49335.1"/>
    </source>
</evidence>
<evidence type="ECO:0000256" key="5">
    <source>
        <dbReference type="ARBA" id="ARBA00023015"/>
    </source>
</evidence>
<comment type="function">
    <text evidence="8">Required for the expression of the capsid proteins. Performs the splicing and internal polyadenylation of the viral capsid-encoding mRNA precursor, which allows its maturation and expression. Transactivates the viral promoter.</text>
</comment>
<evidence type="ECO:0000256" key="2">
    <source>
        <dbReference type="ARBA" id="ARBA00007126"/>
    </source>
</evidence>
<evidence type="ECO:0000256" key="1">
    <source>
        <dbReference type="ARBA" id="ARBA00004147"/>
    </source>
</evidence>
<gene>
    <name evidence="10" type="primary">NP1</name>
</gene>
<feature type="region of interest" description="Disordered" evidence="9">
    <location>
        <begin position="1"/>
        <end position="86"/>
    </location>
</feature>
<evidence type="ECO:0000256" key="4">
    <source>
        <dbReference type="ARBA" id="ARBA00022562"/>
    </source>
</evidence>
<feature type="compositionally biased region" description="Basic residues" evidence="9">
    <location>
        <begin position="1"/>
        <end position="15"/>
    </location>
</feature>
<organism evidence="10 11">
    <name type="scientific">Dromedary camel bocaparvovirus 1</name>
    <dbReference type="NCBI Taxonomy" id="2014603"/>
    <lineage>
        <taxon>Viruses</taxon>
        <taxon>Monodnaviria</taxon>
        <taxon>Shotokuvirae</taxon>
        <taxon>Cossaviricota</taxon>
        <taxon>Quintoviricetes</taxon>
        <taxon>Piccovirales</taxon>
        <taxon>Parvoviridae</taxon>
        <taxon>Parvovirinae</taxon>
        <taxon>Bocaparvovirus</taxon>
        <taxon>Bocaparvovirus ungulate7</taxon>
    </lineage>
</organism>
<dbReference type="InterPro" id="IPR021075">
    <property type="entry name" value="Bocavirus_NP1"/>
</dbReference>
<evidence type="ECO:0000256" key="8">
    <source>
        <dbReference type="ARBA" id="ARBA00045895"/>
    </source>
</evidence>
<proteinExistence type="inferred from homology"/>
<dbReference type="GeneID" id="80533823"/>
<name>A0A1Z3FW08_9VIRU</name>